<reference evidence="1" key="1">
    <citation type="submission" date="2014-11" db="EMBL/GenBank/DDBJ databases">
        <authorList>
            <person name="Amaro Gonzalez C."/>
        </authorList>
    </citation>
    <scope>NUCLEOTIDE SEQUENCE</scope>
</reference>
<proteinExistence type="predicted"/>
<sequence>MAPWVLSGKPLIHLRVGKVLNSVKQSIMG</sequence>
<name>A0A0E9XS72_ANGAN</name>
<protein>
    <submittedName>
        <fullName evidence="1">Uncharacterized protein</fullName>
    </submittedName>
</protein>
<reference evidence="1" key="2">
    <citation type="journal article" date="2015" name="Fish Shellfish Immunol.">
        <title>Early steps in the European eel (Anguilla anguilla)-Vibrio vulnificus interaction in the gills: Role of the RtxA13 toxin.</title>
        <authorList>
            <person name="Callol A."/>
            <person name="Pajuelo D."/>
            <person name="Ebbesson L."/>
            <person name="Teles M."/>
            <person name="MacKenzie S."/>
            <person name="Amaro C."/>
        </authorList>
    </citation>
    <scope>NUCLEOTIDE SEQUENCE</scope>
</reference>
<dbReference type="AlphaFoldDB" id="A0A0E9XS72"/>
<accession>A0A0E9XS72</accession>
<organism evidence="1">
    <name type="scientific">Anguilla anguilla</name>
    <name type="common">European freshwater eel</name>
    <name type="synonym">Muraena anguilla</name>
    <dbReference type="NCBI Taxonomy" id="7936"/>
    <lineage>
        <taxon>Eukaryota</taxon>
        <taxon>Metazoa</taxon>
        <taxon>Chordata</taxon>
        <taxon>Craniata</taxon>
        <taxon>Vertebrata</taxon>
        <taxon>Euteleostomi</taxon>
        <taxon>Actinopterygii</taxon>
        <taxon>Neopterygii</taxon>
        <taxon>Teleostei</taxon>
        <taxon>Anguilliformes</taxon>
        <taxon>Anguillidae</taxon>
        <taxon>Anguilla</taxon>
    </lineage>
</organism>
<evidence type="ECO:0000313" key="1">
    <source>
        <dbReference type="EMBL" id="JAI04716.1"/>
    </source>
</evidence>
<dbReference type="EMBL" id="GBXM01003862">
    <property type="protein sequence ID" value="JAI04716.1"/>
    <property type="molecule type" value="Transcribed_RNA"/>
</dbReference>